<dbReference type="InterPro" id="IPR050793">
    <property type="entry name" value="CMP-NeuNAc_synthase"/>
</dbReference>
<protein>
    <submittedName>
        <fullName evidence="1">3-deoxy-D-manno-octulosonate 8-phosphate phosphatase</fullName>
        <ecNumber evidence="1">3.1.3.45</ecNumber>
    </submittedName>
</protein>
<dbReference type="Pfam" id="PF08282">
    <property type="entry name" value="Hydrolase_3"/>
    <property type="match status" value="1"/>
</dbReference>
<dbReference type="InterPro" id="IPR036412">
    <property type="entry name" value="HAD-like_sf"/>
</dbReference>
<evidence type="ECO:0000313" key="1">
    <source>
        <dbReference type="EMBL" id="VAW87527.1"/>
    </source>
</evidence>
<keyword evidence="1" id="KW-0378">Hydrolase</keyword>
<dbReference type="EC" id="3.1.3.45" evidence="1"/>
<dbReference type="PANTHER" id="PTHR21485:SF6">
    <property type="entry name" value="N-ACYLNEURAMINATE CYTIDYLYLTRANSFERASE-RELATED"/>
    <property type="match status" value="1"/>
</dbReference>
<dbReference type="Gene3D" id="3.40.50.1000">
    <property type="entry name" value="HAD superfamily/HAD-like"/>
    <property type="match status" value="1"/>
</dbReference>
<gene>
    <name evidence="1" type="ORF">MNBD_GAMMA17-150</name>
</gene>
<dbReference type="AlphaFoldDB" id="A0A3B0ZJP3"/>
<dbReference type="EMBL" id="UOFQ01000066">
    <property type="protein sequence ID" value="VAW87527.1"/>
    <property type="molecule type" value="Genomic_DNA"/>
</dbReference>
<organism evidence="1">
    <name type="scientific">hydrothermal vent metagenome</name>
    <dbReference type="NCBI Taxonomy" id="652676"/>
    <lineage>
        <taxon>unclassified sequences</taxon>
        <taxon>metagenomes</taxon>
        <taxon>ecological metagenomes</taxon>
    </lineage>
</organism>
<name>A0A3B0ZJP3_9ZZZZ</name>
<dbReference type="PANTHER" id="PTHR21485">
    <property type="entry name" value="HAD SUPERFAMILY MEMBERS CMAS AND KDSC"/>
    <property type="match status" value="1"/>
</dbReference>
<proteinExistence type="predicted"/>
<dbReference type="GO" id="GO:0008781">
    <property type="term" value="F:N-acylneuraminate cytidylyltransferase activity"/>
    <property type="evidence" value="ECO:0007669"/>
    <property type="project" value="TreeGrafter"/>
</dbReference>
<accession>A0A3B0ZJP3</accession>
<dbReference type="InterPro" id="IPR023214">
    <property type="entry name" value="HAD_sf"/>
</dbReference>
<reference evidence="1" key="1">
    <citation type="submission" date="2018-06" db="EMBL/GenBank/DDBJ databases">
        <authorList>
            <person name="Zhirakovskaya E."/>
        </authorList>
    </citation>
    <scope>NUCLEOTIDE SEQUENCE</scope>
</reference>
<dbReference type="SUPFAM" id="SSF56784">
    <property type="entry name" value="HAD-like"/>
    <property type="match status" value="1"/>
</dbReference>
<dbReference type="GO" id="GO:0019143">
    <property type="term" value="F:3-deoxy-manno-octulosonate-8-phosphatase activity"/>
    <property type="evidence" value="ECO:0007669"/>
    <property type="project" value="UniProtKB-EC"/>
</dbReference>
<sequence length="197" mass="21867">MKLRSNCTPYSSHDCVEIPCNSPAITRHFALPWNAYDTHLTPKSQTLWVYNAESSESKGFNTQDGFGIKMAQKAGLRFGALTGRVSQAVERRISDLKFDFYKSGHVYKAEHIKAMINESGLSTEQVLYMGDDIVDLACAPHVGIFVAPANAQLRVREKTEWITESSGGHGAVREMLNTLLAAQGRLDEIEASFLNQK</sequence>